<dbReference type="InterPro" id="IPR000182">
    <property type="entry name" value="GNAT_dom"/>
</dbReference>
<protein>
    <submittedName>
        <fullName evidence="4">GNAT family N-acetyltransferase</fullName>
    </submittedName>
</protein>
<dbReference type="InterPro" id="IPR016181">
    <property type="entry name" value="Acyl_CoA_acyltransferase"/>
</dbReference>
<dbReference type="PANTHER" id="PTHR43877:SF2">
    <property type="entry name" value="AMINOALKYLPHOSPHONATE N-ACETYLTRANSFERASE-RELATED"/>
    <property type="match status" value="1"/>
</dbReference>
<sequence length="160" mass="17959">MAIVITVETPLQDDVRAMVEELNAHLNPLSPPEFQFQMTAEQMAEPHTTVFVARSREGVATGMGSLKVHDARLAEVKRMWTRPAWRGGGVGRLLLQAVEALAREKGIHRLALETGGTDGFTATWRFYEAGGFRRCSAFLDYPDTEYSRFYEKLLIEEKAA</sequence>
<keyword evidence="5" id="KW-1185">Reference proteome</keyword>
<evidence type="ECO:0000313" key="4">
    <source>
        <dbReference type="EMBL" id="MCT7375667.1"/>
    </source>
</evidence>
<dbReference type="PROSITE" id="PS51186">
    <property type="entry name" value="GNAT"/>
    <property type="match status" value="1"/>
</dbReference>
<name>A0ABT2LM48_9HYPH</name>
<dbReference type="InterPro" id="IPR050832">
    <property type="entry name" value="Bact_Acetyltransf"/>
</dbReference>
<dbReference type="CDD" id="cd04301">
    <property type="entry name" value="NAT_SF"/>
    <property type="match status" value="1"/>
</dbReference>
<proteinExistence type="predicted"/>
<dbReference type="SUPFAM" id="SSF55729">
    <property type="entry name" value="Acyl-CoA N-acyltransferases (Nat)"/>
    <property type="match status" value="1"/>
</dbReference>
<accession>A0ABT2LM48</accession>
<dbReference type="Proteomes" id="UP001320831">
    <property type="component" value="Unassembled WGS sequence"/>
</dbReference>
<evidence type="ECO:0000256" key="1">
    <source>
        <dbReference type="ARBA" id="ARBA00022679"/>
    </source>
</evidence>
<reference evidence="4 5" key="1">
    <citation type="submission" date="2022-09" db="EMBL/GenBank/DDBJ databases">
        <title>Chelativorans salina sp. nov., a novel slightly halophilic bacterium isolated from a saline lake sediment enrichment.</title>
        <authorList>
            <person name="Gao L."/>
            <person name="Fang B.-Z."/>
            <person name="Li W.-J."/>
        </authorList>
    </citation>
    <scope>NUCLEOTIDE SEQUENCE [LARGE SCALE GENOMIC DNA]</scope>
    <source>
        <strain evidence="4 5">EGI FJ00035</strain>
    </source>
</reference>
<keyword evidence="2" id="KW-0012">Acyltransferase</keyword>
<organism evidence="4 5">
    <name type="scientific">Chelativorans salis</name>
    <dbReference type="NCBI Taxonomy" id="2978478"/>
    <lineage>
        <taxon>Bacteria</taxon>
        <taxon>Pseudomonadati</taxon>
        <taxon>Pseudomonadota</taxon>
        <taxon>Alphaproteobacteria</taxon>
        <taxon>Hyphomicrobiales</taxon>
        <taxon>Phyllobacteriaceae</taxon>
        <taxon>Chelativorans</taxon>
    </lineage>
</organism>
<dbReference type="Gene3D" id="3.40.630.30">
    <property type="match status" value="1"/>
</dbReference>
<dbReference type="EMBL" id="JAOCZP010000003">
    <property type="protein sequence ID" value="MCT7375667.1"/>
    <property type="molecule type" value="Genomic_DNA"/>
</dbReference>
<dbReference type="RefSeq" id="WP_260902732.1">
    <property type="nucleotide sequence ID" value="NZ_JAOCZP010000003.1"/>
</dbReference>
<dbReference type="PANTHER" id="PTHR43877">
    <property type="entry name" value="AMINOALKYLPHOSPHONATE N-ACETYLTRANSFERASE-RELATED-RELATED"/>
    <property type="match status" value="1"/>
</dbReference>
<evidence type="ECO:0000313" key="5">
    <source>
        <dbReference type="Proteomes" id="UP001320831"/>
    </source>
</evidence>
<feature type="domain" description="N-acetyltransferase" evidence="3">
    <location>
        <begin position="5"/>
        <end position="156"/>
    </location>
</feature>
<evidence type="ECO:0000259" key="3">
    <source>
        <dbReference type="PROSITE" id="PS51186"/>
    </source>
</evidence>
<dbReference type="Pfam" id="PF00583">
    <property type="entry name" value="Acetyltransf_1"/>
    <property type="match status" value="1"/>
</dbReference>
<gene>
    <name evidence="4" type="ORF">N5A92_11550</name>
</gene>
<keyword evidence="1" id="KW-0808">Transferase</keyword>
<evidence type="ECO:0000256" key="2">
    <source>
        <dbReference type="ARBA" id="ARBA00023315"/>
    </source>
</evidence>
<comment type="caution">
    <text evidence="4">The sequence shown here is derived from an EMBL/GenBank/DDBJ whole genome shotgun (WGS) entry which is preliminary data.</text>
</comment>